<feature type="region of interest" description="Disordered" evidence="1">
    <location>
        <begin position="393"/>
        <end position="461"/>
    </location>
</feature>
<feature type="region of interest" description="Disordered" evidence="1">
    <location>
        <begin position="552"/>
        <end position="654"/>
    </location>
</feature>
<feature type="compositionally biased region" description="Basic and acidic residues" evidence="1">
    <location>
        <begin position="593"/>
        <end position="604"/>
    </location>
</feature>
<feature type="compositionally biased region" description="Low complexity" evidence="1">
    <location>
        <begin position="556"/>
        <end position="571"/>
    </location>
</feature>
<feature type="region of interest" description="Disordered" evidence="1">
    <location>
        <begin position="475"/>
        <end position="533"/>
    </location>
</feature>
<feature type="region of interest" description="Disordered" evidence="1">
    <location>
        <begin position="332"/>
        <end position="376"/>
    </location>
</feature>
<organism evidence="2 3">
    <name type="scientific">Elsinoe ampelina</name>
    <dbReference type="NCBI Taxonomy" id="302913"/>
    <lineage>
        <taxon>Eukaryota</taxon>
        <taxon>Fungi</taxon>
        <taxon>Dikarya</taxon>
        <taxon>Ascomycota</taxon>
        <taxon>Pezizomycotina</taxon>
        <taxon>Dothideomycetes</taxon>
        <taxon>Dothideomycetidae</taxon>
        <taxon>Myriangiales</taxon>
        <taxon>Elsinoaceae</taxon>
        <taxon>Elsinoe</taxon>
    </lineage>
</organism>
<feature type="region of interest" description="Disordered" evidence="1">
    <location>
        <begin position="269"/>
        <end position="303"/>
    </location>
</feature>
<name>A0A6A6GPF2_9PEZI</name>
<protein>
    <submittedName>
        <fullName evidence="2">Uncharacterized protein</fullName>
    </submittedName>
</protein>
<gene>
    <name evidence="2" type="ORF">BDZ85DRAFT_254521</name>
</gene>
<feature type="compositionally biased region" description="Low complexity" evidence="1">
    <location>
        <begin position="247"/>
        <end position="256"/>
    </location>
</feature>
<dbReference type="AlphaFoldDB" id="A0A6A6GPF2"/>
<feature type="region of interest" description="Disordered" evidence="1">
    <location>
        <begin position="222"/>
        <end position="256"/>
    </location>
</feature>
<evidence type="ECO:0000256" key="1">
    <source>
        <dbReference type="SAM" id="MobiDB-lite"/>
    </source>
</evidence>
<feature type="region of interest" description="Disordered" evidence="1">
    <location>
        <begin position="1"/>
        <end position="114"/>
    </location>
</feature>
<reference evidence="3" key="1">
    <citation type="journal article" date="2020" name="Stud. Mycol.">
        <title>101 Dothideomycetes genomes: A test case for predicting lifestyles and emergence of pathogens.</title>
        <authorList>
            <person name="Haridas S."/>
            <person name="Albert R."/>
            <person name="Binder M."/>
            <person name="Bloem J."/>
            <person name="LaButti K."/>
            <person name="Salamov A."/>
            <person name="Andreopoulos B."/>
            <person name="Baker S."/>
            <person name="Barry K."/>
            <person name="Bills G."/>
            <person name="Bluhm B."/>
            <person name="Cannon C."/>
            <person name="Castanera R."/>
            <person name="Culley D."/>
            <person name="Daum C."/>
            <person name="Ezra D."/>
            <person name="Gonzalez J."/>
            <person name="Henrissat B."/>
            <person name="Kuo A."/>
            <person name="Liang C."/>
            <person name="Lipzen A."/>
            <person name="Lutzoni F."/>
            <person name="Magnuson J."/>
            <person name="Mondo S."/>
            <person name="Nolan M."/>
            <person name="Ohm R."/>
            <person name="Pangilinan J."/>
            <person name="Park H.-J."/>
            <person name="Ramirez L."/>
            <person name="Alfaro M."/>
            <person name="Sun H."/>
            <person name="Tritt A."/>
            <person name="Yoshinaga Y."/>
            <person name="Zwiers L.-H."/>
            <person name="Turgeon B."/>
            <person name="Goodwin S."/>
            <person name="Spatafora J."/>
            <person name="Crous P."/>
            <person name="Grigoriev I."/>
        </authorList>
    </citation>
    <scope>NUCLEOTIDE SEQUENCE [LARGE SCALE GENOMIC DNA]</scope>
    <source>
        <strain evidence="3">CECT 20119</strain>
    </source>
</reference>
<evidence type="ECO:0000313" key="2">
    <source>
        <dbReference type="EMBL" id="KAF2227571.1"/>
    </source>
</evidence>
<dbReference type="PANTHER" id="PTHR42106">
    <property type="entry name" value="CHROMOSOME 10, WHOLE GENOME SHOTGUN SEQUENCE"/>
    <property type="match status" value="1"/>
</dbReference>
<dbReference type="PANTHER" id="PTHR42106:SF1">
    <property type="match status" value="1"/>
</dbReference>
<feature type="compositionally biased region" description="Basic and acidic residues" evidence="1">
    <location>
        <begin position="341"/>
        <end position="359"/>
    </location>
</feature>
<dbReference type="EMBL" id="ML992501">
    <property type="protein sequence ID" value="KAF2227571.1"/>
    <property type="molecule type" value="Genomic_DNA"/>
</dbReference>
<feature type="compositionally biased region" description="Basic and acidic residues" evidence="1">
    <location>
        <begin position="48"/>
        <end position="60"/>
    </location>
</feature>
<dbReference type="OrthoDB" id="340550at2759"/>
<feature type="compositionally biased region" description="Acidic residues" evidence="1">
    <location>
        <begin position="438"/>
        <end position="449"/>
    </location>
</feature>
<proteinExistence type="predicted"/>
<feature type="compositionally biased region" description="Basic residues" evidence="1">
    <location>
        <begin position="269"/>
        <end position="280"/>
    </location>
</feature>
<sequence length="654" mass="69754">MEAASTDTGLRPLMDSDPAVTPTKRHLSDTFPGLAPSPQFRESAASAPRDDNVILDDSPRTPRRTSFLARGLSLQMPQKSNGTVTPQQTPAKTPLSPALDPTMSYGSPATSLPRHSRGLDFSRASTHLHHSTLAESSPDSSPIITHKSLNIPSRKGSINSMVLDSPNLGPTGAWPAFLQTEKSAVSSSVGSINMMTSPIGSSASSDEELSDEVQDEVMTTPHVNRMNGIPTGTPYNASTTPGGALQSPSNSTWSSNFSPAAASLMKNFQRSRFRRGRSRKSSSSASGTSAVPSPRTTSPPAIRSIESANGYFGWGKFSSTRRESLALGTETLHLSSSNDSGDERSDNKNSDAKEKEKEAPTTPGVVRRAVTRRGNLLPKTKGFARIRAALMEESAPVDAESRREAETIKQVRERDERPSFSGPRSPGLLPTVPGPENVLEDIPEGELDSQEGKGLGNCFGSQTQANATGYWQRLDRSFRTPPPPSFPRQGSSFMDVSMDSPTPDMESSLEGISASQGKDSAMAGFMEGPKQPLLTKTGKRARDEDVDIMSIKRRAVSPSLSVNNSPVVSQSPRDREPRIRREESDWGGPPGKVTRENSTGEKDAVLVPHRSNSGGSVSSMASGVAAVAGPGAPKRVGLQSMTDTNDGLMKMSIE</sequence>
<keyword evidence="3" id="KW-1185">Reference proteome</keyword>
<accession>A0A6A6GPF2</accession>
<evidence type="ECO:0000313" key="3">
    <source>
        <dbReference type="Proteomes" id="UP000799538"/>
    </source>
</evidence>
<feature type="compositionally biased region" description="Basic and acidic residues" evidence="1">
    <location>
        <begin position="572"/>
        <end position="584"/>
    </location>
</feature>
<dbReference type="Proteomes" id="UP000799538">
    <property type="component" value="Unassembled WGS sequence"/>
</dbReference>
<feature type="compositionally biased region" description="Polar residues" evidence="1">
    <location>
        <begin position="75"/>
        <end position="91"/>
    </location>
</feature>
<feature type="compositionally biased region" description="Basic and acidic residues" evidence="1">
    <location>
        <begin position="399"/>
        <end position="418"/>
    </location>
</feature>
<feature type="compositionally biased region" description="Low complexity" evidence="1">
    <location>
        <begin position="613"/>
        <end position="632"/>
    </location>
</feature>
<feature type="compositionally biased region" description="Polar residues" evidence="1">
    <location>
        <begin position="290"/>
        <end position="299"/>
    </location>
</feature>